<evidence type="ECO:0000313" key="3">
    <source>
        <dbReference type="Proteomes" id="UP000681720"/>
    </source>
</evidence>
<evidence type="ECO:0000313" key="1">
    <source>
        <dbReference type="EMBL" id="CAF5070133.1"/>
    </source>
</evidence>
<dbReference type="AlphaFoldDB" id="A0A8S3EKP6"/>
<sequence length="64" mass="7223">MALPLFTEELTKICSLILSSVQSCLTKVKESTQIDNQEEKIDDKLTFAEPTDCEELCIFPPSEE</sequence>
<organism evidence="2 3">
    <name type="scientific">Rotaria magnacalcarata</name>
    <dbReference type="NCBI Taxonomy" id="392030"/>
    <lineage>
        <taxon>Eukaryota</taxon>
        <taxon>Metazoa</taxon>
        <taxon>Spiralia</taxon>
        <taxon>Gnathifera</taxon>
        <taxon>Rotifera</taxon>
        <taxon>Eurotatoria</taxon>
        <taxon>Bdelloidea</taxon>
        <taxon>Philodinida</taxon>
        <taxon>Philodinidae</taxon>
        <taxon>Rotaria</taxon>
    </lineage>
</organism>
<reference evidence="2" key="1">
    <citation type="submission" date="2021-02" db="EMBL/GenBank/DDBJ databases">
        <authorList>
            <person name="Nowell W R."/>
        </authorList>
    </citation>
    <scope>NUCLEOTIDE SEQUENCE</scope>
</reference>
<name>A0A8S3EKP6_9BILA</name>
<accession>A0A8S3EKP6</accession>
<dbReference type="EMBL" id="CAJOBH010230625">
    <property type="protein sequence ID" value="CAF5070133.1"/>
    <property type="molecule type" value="Genomic_DNA"/>
</dbReference>
<dbReference type="Proteomes" id="UP000681720">
    <property type="component" value="Unassembled WGS sequence"/>
</dbReference>
<feature type="non-terminal residue" evidence="2">
    <location>
        <position position="64"/>
    </location>
</feature>
<comment type="caution">
    <text evidence="2">The sequence shown here is derived from an EMBL/GenBank/DDBJ whole genome shotgun (WGS) entry which is preliminary data.</text>
</comment>
<gene>
    <name evidence="1" type="ORF">BYL167_LOCUS60478</name>
    <name evidence="2" type="ORF">GIL414_LOCUS61483</name>
</gene>
<proteinExistence type="predicted"/>
<dbReference type="Proteomes" id="UP000681967">
    <property type="component" value="Unassembled WGS sequence"/>
</dbReference>
<dbReference type="EMBL" id="CAJOBJ010241825">
    <property type="protein sequence ID" value="CAF5077001.1"/>
    <property type="molecule type" value="Genomic_DNA"/>
</dbReference>
<protein>
    <submittedName>
        <fullName evidence="2">Uncharacterized protein</fullName>
    </submittedName>
</protein>
<evidence type="ECO:0000313" key="2">
    <source>
        <dbReference type="EMBL" id="CAF5077001.1"/>
    </source>
</evidence>